<dbReference type="SUPFAM" id="SSF143113">
    <property type="entry name" value="NAP-like"/>
    <property type="match status" value="1"/>
</dbReference>
<dbReference type="GO" id="GO:0005737">
    <property type="term" value="C:cytoplasm"/>
    <property type="evidence" value="ECO:0007669"/>
    <property type="project" value="UniProtKB-SubCell"/>
</dbReference>
<feature type="compositionally biased region" description="Pro residues" evidence="7">
    <location>
        <begin position="322"/>
        <end position="342"/>
    </location>
</feature>
<dbReference type="Gene3D" id="3.30.1120.90">
    <property type="entry name" value="Nucleosome assembly protein"/>
    <property type="match status" value="1"/>
</dbReference>
<evidence type="ECO:0000256" key="5">
    <source>
        <dbReference type="ARBA" id="ARBA00023242"/>
    </source>
</evidence>
<feature type="region of interest" description="Disordered" evidence="7">
    <location>
        <begin position="1"/>
        <end position="32"/>
    </location>
</feature>
<gene>
    <name evidence="8" type="primary">LOC107375003</name>
</gene>
<reference evidence="8" key="1">
    <citation type="submission" date="2014-08" db="EMBL/GenBank/DDBJ databases">
        <authorList>
            <person name="Senf B."/>
            <person name="Petzold A."/>
            <person name="Downie B.R."/>
            <person name="Koch P."/>
            <person name="Platzer M."/>
        </authorList>
    </citation>
    <scope>NUCLEOTIDE SEQUENCE [LARGE SCALE GENOMIC DNA]</scope>
    <source>
        <strain evidence="8">GRZ</strain>
    </source>
</reference>
<reference evidence="8" key="3">
    <citation type="submission" date="2025-09" db="UniProtKB">
        <authorList>
            <consortium name="Ensembl"/>
        </authorList>
    </citation>
    <scope>IDENTIFICATION</scope>
</reference>
<dbReference type="Gene3D" id="1.20.5.1500">
    <property type="match status" value="1"/>
</dbReference>
<evidence type="ECO:0000313" key="8">
    <source>
        <dbReference type="Ensembl" id="ENSNFUP00015003469.1"/>
    </source>
</evidence>
<dbReference type="Ensembl" id="ENSNFUT00015003679.1">
    <property type="protein sequence ID" value="ENSNFUP00015003469.1"/>
    <property type="gene ID" value="ENSNFUG00015001763.1"/>
</dbReference>
<evidence type="ECO:0000256" key="6">
    <source>
        <dbReference type="RuleBase" id="RU003876"/>
    </source>
</evidence>
<evidence type="ECO:0000256" key="7">
    <source>
        <dbReference type="SAM" id="MobiDB-lite"/>
    </source>
</evidence>
<evidence type="ECO:0000256" key="1">
    <source>
        <dbReference type="ARBA" id="ARBA00004123"/>
    </source>
</evidence>
<name>A0A8C6KDZ0_NOTFU</name>
<dbReference type="InterPro" id="IPR002164">
    <property type="entry name" value="NAP_family"/>
</dbReference>
<organism evidence="8 9">
    <name type="scientific">Nothobranchius furzeri</name>
    <name type="common">Turquoise killifish</name>
    <dbReference type="NCBI Taxonomy" id="105023"/>
    <lineage>
        <taxon>Eukaryota</taxon>
        <taxon>Metazoa</taxon>
        <taxon>Chordata</taxon>
        <taxon>Craniata</taxon>
        <taxon>Vertebrata</taxon>
        <taxon>Euteleostomi</taxon>
        <taxon>Actinopterygii</taxon>
        <taxon>Neopterygii</taxon>
        <taxon>Teleostei</taxon>
        <taxon>Neoteleostei</taxon>
        <taxon>Acanthomorphata</taxon>
        <taxon>Ovalentaria</taxon>
        <taxon>Atherinomorphae</taxon>
        <taxon>Cyprinodontiformes</taxon>
        <taxon>Nothobranchiidae</taxon>
        <taxon>Nothobranchius</taxon>
    </lineage>
</organism>
<keyword evidence="9" id="KW-1185">Reference proteome</keyword>
<accession>A0A8C6KDZ0</accession>
<evidence type="ECO:0000313" key="9">
    <source>
        <dbReference type="Proteomes" id="UP000694548"/>
    </source>
</evidence>
<feature type="region of interest" description="Disordered" evidence="7">
    <location>
        <begin position="319"/>
        <end position="342"/>
    </location>
</feature>
<feature type="compositionally biased region" description="Acidic residues" evidence="7">
    <location>
        <begin position="225"/>
        <end position="256"/>
    </location>
</feature>
<dbReference type="FunFam" id="3.30.1120.90:FF:000002">
    <property type="entry name" value="Testis-specific Y-encoded-like protein 2"/>
    <property type="match status" value="1"/>
</dbReference>
<proteinExistence type="inferred from homology"/>
<sequence length="342" mass="39039">MSGSSAKVSKKENSNHDGADETSEKEQQEAIEHIDEVQNEIDRLNEQASEEILKVEQKYNKLRQPFFQKRSELIAKIPNFWVTTFVNHPQVSALLGEEDEEALHYLSKVEVTEFEDIKSGYRIDFSFDENPYFENKVLSKEFNVNESGDPVSKSTEIKWKAGKDLTKRAGQTPSKAGKKRQHEEPESFFTWFTDHSDAGADELGEVIKDDIWPNPLQYYLVPDMEDEEGEDEEEEEEEEGLEDIDEGEEEEGEDEDEVRKDLQLFISVTSRHVFMYLSVSRTTVKTTKGSSSPCDWLWEQSGGVGCFVKSFVLYNIPSRVAGPPPPTEAPRLPPVVPPHPKE</sequence>
<dbReference type="PANTHER" id="PTHR11875">
    <property type="entry name" value="TESTIS-SPECIFIC Y-ENCODED PROTEIN"/>
    <property type="match status" value="1"/>
</dbReference>
<reference evidence="8" key="2">
    <citation type="submission" date="2025-08" db="UniProtKB">
        <authorList>
            <consortium name="Ensembl"/>
        </authorList>
    </citation>
    <scope>IDENTIFICATION</scope>
</reference>
<keyword evidence="5" id="KW-0539">Nucleus</keyword>
<feature type="region of interest" description="Disordered" evidence="7">
    <location>
        <begin position="162"/>
        <end position="185"/>
    </location>
</feature>
<dbReference type="FunFam" id="1.20.5.1500:FF:000003">
    <property type="entry name" value="SET isoform 2"/>
    <property type="match status" value="1"/>
</dbReference>
<protein>
    <submittedName>
        <fullName evidence="8">SET nuclear proto-oncogene b</fullName>
    </submittedName>
</protein>
<dbReference type="AlphaFoldDB" id="A0A8C6KDZ0"/>
<keyword evidence="4" id="KW-0963">Cytoplasm</keyword>
<feature type="compositionally biased region" description="Basic and acidic residues" evidence="7">
    <location>
        <begin position="9"/>
        <end position="32"/>
    </location>
</feature>
<dbReference type="Proteomes" id="UP000694548">
    <property type="component" value="Chromosome sgr02"/>
</dbReference>
<dbReference type="GO" id="GO:0006334">
    <property type="term" value="P:nucleosome assembly"/>
    <property type="evidence" value="ECO:0007669"/>
    <property type="project" value="InterPro"/>
</dbReference>
<evidence type="ECO:0000256" key="4">
    <source>
        <dbReference type="ARBA" id="ARBA00022490"/>
    </source>
</evidence>
<evidence type="ECO:0000256" key="3">
    <source>
        <dbReference type="ARBA" id="ARBA00009947"/>
    </source>
</evidence>
<comment type="similarity">
    <text evidence="3 6">Belongs to the nucleosome assembly protein (NAP) family.</text>
</comment>
<dbReference type="InterPro" id="IPR037231">
    <property type="entry name" value="NAP-like_sf"/>
</dbReference>
<evidence type="ECO:0000256" key="2">
    <source>
        <dbReference type="ARBA" id="ARBA00004496"/>
    </source>
</evidence>
<comment type="subcellular location">
    <subcellularLocation>
        <location evidence="2">Cytoplasm</location>
    </subcellularLocation>
    <subcellularLocation>
        <location evidence="1">Nucleus</location>
    </subcellularLocation>
</comment>
<feature type="region of interest" description="Disordered" evidence="7">
    <location>
        <begin position="225"/>
        <end position="258"/>
    </location>
</feature>
<dbReference type="GO" id="GO:0005634">
    <property type="term" value="C:nucleus"/>
    <property type="evidence" value="ECO:0007669"/>
    <property type="project" value="UniProtKB-SubCell"/>
</dbReference>
<dbReference type="GeneTree" id="ENSGT00940000153877"/>
<dbReference type="Pfam" id="PF00956">
    <property type="entry name" value="NAP"/>
    <property type="match status" value="1"/>
</dbReference>